<proteinExistence type="predicted"/>
<comment type="caution">
    <text evidence="3">The sequence shown here is derived from an EMBL/GenBank/DDBJ whole genome shotgun (WGS) entry which is preliminary data.</text>
</comment>
<dbReference type="EMBL" id="PGTN01000093">
    <property type="protein sequence ID" value="PJF46800.1"/>
    <property type="molecule type" value="Genomic_DNA"/>
</dbReference>
<gene>
    <name evidence="3" type="ORF">CUN48_11895</name>
</gene>
<dbReference type="Pfam" id="PF01935">
    <property type="entry name" value="DUF87"/>
    <property type="match status" value="1"/>
</dbReference>
<dbReference type="PANTHER" id="PTHR42957">
    <property type="entry name" value="HELICASE MJ1565-RELATED"/>
    <property type="match status" value="1"/>
</dbReference>
<feature type="region of interest" description="Disordered" evidence="1">
    <location>
        <begin position="360"/>
        <end position="387"/>
    </location>
</feature>
<dbReference type="PANTHER" id="PTHR42957:SF1">
    <property type="entry name" value="HELICASE MJ1565-RELATED"/>
    <property type="match status" value="1"/>
</dbReference>
<accession>A0A2M8QAK7</accession>
<sequence length="387" mass="43334">SSAVFGRSGTGKTFLTLPLLANIIRRDLASVLIFDMHNDYGYTLKGDGGRKLKGLKQLNAISQKVVIVTLDEASSKVRNSRPEFALQIGYDQIEPEDIEMLRSVLGLSDVQVNALHALKRRFPHAWIRQLLDDNLAPEVQELFDSNKIAEGTYYAMQRKLGRLLKFDFLRAEVAENFAERVLNYLTRGESVVVEFGRYGNDLPAYVFVANFLTRRIHRRYVEMKETAEGGGGEEPKKLVIAVEEAHKFLEPGVADLTIFGTIARELRKYNVTLLIVDQRPSQIDAEVMSQIGTRITCALSDERDIAAVFTGMSGAQQLRSVLASLESKQQALIMGHAVPMPVVVRTTEYGETVYQQFADPLAEASPEERAESNRKKLGRRPLDEGLM</sequence>
<dbReference type="Proteomes" id="UP000230790">
    <property type="component" value="Unassembled WGS sequence"/>
</dbReference>
<evidence type="ECO:0000259" key="2">
    <source>
        <dbReference type="Pfam" id="PF01935"/>
    </source>
</evidence>
<dbReference type="InterPro" id="IPR027417">
    <property type="entry name" value="P-loop_NTPase"/>
</dbReference>
<organism evidence="3 4">
    <name type="scientific">Candidatus Thermofonsia Clade 3 bacterium</name>
    <dbReference type="NCBI Taxonomy" id="2364212"/>
    <lineage>
        <taxon>Bacteria</taxon>
        <taxon>Bacillati</taxon>
        <taxon>Chloroflexota</taxon>
        <taxon>Candidatus Thermofontia</taxon>
        <taxon>Candidatus Thermofonsia Clade 3</taxon>
    </lineage>
</organism>
<dbReference type="InterPro" id="IPR008571">
    <property type="entry name" value="HerA-like"/>
</dbReference>
<reference evidence="3 4" key="1">
    <citation type="submission" date="2017-11" db="EMBL/GenBank/DDBJ databases">
        <title>Evolution of Phototrophy in the Chloroflexi Phylum Driven by Horizontal Gene Transfer.</title>
        <authorList>
            <person name="Ward L.M."/>
            <person name="Hemp J."/>
            <person name="Shih P.M."/>
            <person name="Mcglynn S.E."/>
            <person name="Fischer W."/>
        </authorList>
    </citation>
    <scope>NUCLEOTIDE SEQUENCE [LARGE SCALE GENOMIC DNA]</scope>
    <source>
        <strain evidence="3">JP3_7</strain>
    </source>
</reference>
<dbReference type="SUPFAM" id="SSF52540">
    <property type="entry name" value="P-loop containing nucleoside triphosphate hydrolases"/>
    <property type="match status" value="1"/>
</dbReference>
<evidence type="ECO:0000256" key="1">
    <source>
        <dbReference type="SAM" id="MobiDB-lite"/>
    </source>
</evidence>
<dbReference type="InterPro" id="IPR002789">
    <property type="entry name" value="HerA_central"/>
</dbReference>
<dbReference type="AlphaFoldDB" id="A0A2M8QAK7"/>
<protein>
    <submittedName>
        <fullName evidence="3">ATPase</fullName>
    </submittedName>
</protein>
<dbReference type="Gene3D" id="3.40.50.300">
    <property type="entry name" value="P-loop containing nucleotide triphosphate hydrolases"/>
    <property type="match status" value="2"/>
</dbReference>
<feature type="domain" description="Helicase HerA central" evidence="2">
    <location>
        <begin position="2"/>
        <end position="216"/>
    </location>
</feature>
<name>A0A2M8QAK7_9CHLR</name>
<evidence type="ECO:0000313" key="3">
    <source>
        <dbReference type="EMBL" id="PJF46800.1"/>
    </source>
</evidence>
<feature type="non-terminal residue" evidence="3">
    <location>
        <position position="1"/>
    </location>
</feature>
<evidence type="ECO:0000313" key="4">
    <source>
        <dbReference type="Proteomes" id="UP000230790"/>
    </source>
</evidence>
<feature type="compositionally biased region" description="Basic and acidic residues" evidence="1">
    <location>
        <begin position="366"/>
        <end position="387"/>
    </location>
</feature>